<keyword evidence="5" id="KW-0479">Metal-binding</keyword>
<dbReference type="PANTHER" id="PTHR10642">
    <property type="entry name" value="RIBONUCLEASE H1"/>
    <property type="match status" value="1"/>
</dbReference>
<dbReference type="GO" id="GO:0004523">
    <property type="term" value="F:RNA-DNA hybrid ribonuclease activity"/>
    <property type="evidence" value="ECO:0007669"/>
    <property type="project" value="UniProtKB-EC"/>
</dbReference>
<dbReference type="InterPro" id="IPR012337">
    <property type="entry name" value="RNaseH-like_sf"/>
</dbReference>
<comment type="catalytic activity">
    <reaction evidence="1">
        <text>Endonucleolytic cleavage to 5'-phosphomonoester.</text>
        <dbReference type="EC" id="3.1.26.4"/>
    </reaction>
</comment>
<dbReference type="Gene3D" id="3.30.420.10">
    <property type="entry name" value="Ribonuclease H-like superfamily/Ribonuclease H"/>
    <property type="match status" value="1"/>
</dbReference>
<dbReference type="GO" id="GO:0046872">
    <property type="term" value="F:metal ion binding"/>
    <property type="evidence" value="ECO:0007669"/>
    <property type="project" value="UniProtKB-KW"/>
</dbReference>
<evidence type="ECO:0000313" key="10">
    <source>
        <dbReference type="Proteomes" id="UP000023152"/>
    </source>
</evidence>
<evidence type="ECO:0000256" key="4">
    <source>
        <dbReference type="ARBA" id="ARBA00022722"/>
    </source>
</evidence>
<dbReference type="OrthoDB" id="3267074at2759"/>
<keyword evidence="7" id="KW-0378">Hydrolase</keyword>
<keyword evidence="4" id="KW-0540">Nuclease</keyword>
<keyword evidence="6" id="KW-0255">Endonuclease</keyword>
<dbReference type="SUPFAM" id="SSF53098">
    <property type="entry name" value="Ribonuclease H-like"/>
    <property type="match status" value="1"/>
</dbReference>
<dbReference type="CDD" id="cd09276">
    <property type="entry name" value="Rnase_HI_RT_non_LTR"/>
    <property type="match status" value="1"/>
</dbReference>
<comment type="caution">
    <text evidence="9">The sequence shown here is derived from an EMBL/GenBank/DDBJ whole genome shotgun (WGS) entry which is preliminary data.</text>
</comment>
<feature type="domain" description="RNase H type-1" evidence="8">
    <location>
        <begin position="63"/>
        <end position="203"/>
    </location>
</feature>
<gene>
    <name evidence="9" type="ORF">RFI_03949</name>
</gene>
<sequence>MWEKHKMTTSSNYISWTGKLSTLSRGCIHATEFNVPEVKPDLQIHYATPPIEPTTDQILLSLTNDCVVIYCDGSAFPNPGFGGAGLVVQDPSQPQWKELEFPINGITANYKCEIEAMKQALIYIHTNYTQAENRVIILCDCKFVINTLMNKWNPEDYKYEIEECQRILKTFNNKNVTEIYWIKGHSEIPGNHIADIVAKRARINAELKQPELHQDIGKTTFINCHGLNTSFMTEWNRHWINEGNETAIHRIPKTFLPDLKEAQAFERTVLHRLSVSERRVICRMITGKVGLNKYLYKIQKIETPFCEWCENEPETIEHFLKNCPNYTQLRERWWTNVQRLIPDHAVSSLSLKDLVIGNRSWKPETRVAVVKENSIIYYQN</sequence>
<dbReference type="InterPro" id="IPR050092">
    <property type="entry name" value="RNase_H"/>
</dbReference>
<evidence type="ECO:0000256" key="1">
    <source>
        <dbReference type="ARBA" id="ARBA00000077"/>
    </source>
</evidence>
<evidence type="ECO:0000256" key="6">
    <source>
        <dbReference type="ARBA" id="ARBA00022759"/>
    </source>
</evidence>
<evidence type="ECO:0000256" key="3">
    <source>
        <dbReference type="ARBA" id="ARBA00012180"/>
    </source>
</evidence>
<evidence type="ECO:0000256" key="7">
    <source>
        <dbReference type="ARBA" id="ARBA00022801"/>
    </source>
</evidence>
<dbReference type="InterPro" id="IPR036397">
    <property type="entry name" value="RNaseH_sf"/>
</dbReference>
<proteinExistence type="inferred from homology"/>
<dbReference type="PROSITE" id="PS50879">
    <property type="entry name" value="RNASE_H_1"/>
    <property type="match status" value="1"/>
</dbReference>
<protein>
    <recommendedName>
        <fullName evidence="3">ribonuclease H</fullName>
        <ecNumber evidence="3">3.1.26.4</ecNumber>
    </recommendedName>
</protein>
<dbReference type="GO" id="GO:0043137">
    <property type="term" value="P:DNA replication, removal of RNA primer"/>
    <property type="evidence" value="ECO:0007669"/>
    <property type="project" value="TreeGrafter"/>
</dbReference>
<keyword evidence="10" id="KW-1185">Reference proteome</keyword>
<dbReference type="InterPro" id="IPR002156">
    <property type="entry name" value="RNaseH_domain"/>
</dbReference>
<evidence type="ECO:0000256" key="2">
    <source>
        <dbReference type="ARBA" id="ARBA00005300"/>
    </source>
</evidence>
<organism evidence="9 10">
    <name type="scientific">Reticulomyxa filosa</name>
    <dbReference type="NCBI Taxonomy" id="46433"/>
    <lineage>
        <taxon>Eukaryota</taxon>
        <taxon>Sar</taxon>
        <taxon>Rhizaria</taxon>
        <taxon>Retaria</taxon>
        <taxon>Foraminifera</taxon>
        <taxon>Monothalamids</taxon>
        <taxon>Reticulomyxidae</taxon>
        <taxon>Reticulomyxa</taxon>
    </lineage>
</organism>
<name>X6P4V9_RETFI</name>
<comment type="similarity">
    <text evidence="2">Belongs to the RNase H family.</text>
</comment>
<evidence type="ECO:0000259" key="8">
    <source>
        <dbReference type="PROSITE" id="PS50879"/>
    </source>
</evidence>
<dbReference type="GO" id="GO:0003676">
    <property type="term" value="F:nucleic acid binding"/>
    <property type="evidence" value="ECO:0007669"/>
    <property type="project" value="InterPro"/>
</dbReference>
<accession>X6P4V9</accession>
<dbReference type="Pfam" id="PF00075">
    <property type="entry name" value="RNase_H"/>
    <property type="match status" value="1"/>
</dbReference>
<dbReference type="EC" id="3.1.26.4" evidence="3"/>
<dbReference type="Proteomes" id="UP000023152">
    <property type="component" value="Unassembled WGS sequence"/>
</dbReference>
<reference evidence="9 10" key="1">
    <citation type="journal article" date="2013" name="Curr. Biol.">
        <title>The Genome of the Foraminiferan Reticulomyxa filosa.</title>
        <authorList>
            <person name="Glockner G."/>
            <person name="Hulsmann N."/>
            <person name="Schleicher M."/>
            <person name="Noegel A.A."/>
            <person name="Eichinger L."/>
            <person name="Gallinger C."/>
            <person name="Pawlowski J."/>
            <person name="Sierra R."/>
            <person name="Euteneuer U."/>
            <person name="Pillet L."/>
            <person name="Moustafa A."/>
            <person name="Platzer M."/>
            <person name="Groth M."/>
            <person name="Szafranski K."/>
            <person name="Schliwa M."/>
        </authorList>
    </citation>
    <scope>NUCLEOTIDE SEQUENCE [LARGE SCALE GENOMIC DNA]</scope>
</reference>
<dbReference type="AlphaFoldDB" id="X6P4V9"/>
<evidence type="ECO:0000313" key="9">
    <source>
        <dbReference type="EMBL" id="ETO33158.1"/>
    </source>
</evidence>
<dbReference type="PANTHER" id="PTHR10642:SF26">
    <property type="entry name" value="RIBONUCLEASE H1"/>
    <property type="match status" value="1"/>
</dbReference>
<dbReference type="EMBL" id="ASPP01003628">
    <property type="protein sequence ID" value="ETO33158.1"/>
    <property type="molecule type" value="Genomic_DNA"/>
</dbReference>
<evidence type="ECO:0000256" key="5">
    <source>
        <dbReference type="ARBA" id="ARBA00022723"/>
    </source>
</evidence>